<dbReference type="SUPFAM" id="SSF82693">
    <property type="entry name" value="Multidrug efflux transporter AcrB pore domain, PN1, PN2, PC1 and PC2 subdomains"/>
    <property type="match status" value="2"/>
</dbReference>
<dbReference type="SUPFAM" id="SSF82866">
    <property type="entry name" value="Multidrug efflux transporter AcrB transmembrane domain"/>
    <property type="match status" value="2"/>
</dbReference>
<dbReference type="Gene3D" id="3.30.2090.10">
    <property type="entry name" value="Multidrug efflux transporter AcrB TolC docking domain, DN and DC subdomains"/>
    <property type="match status" value="2"/>
</dbReference>
<keyword evidence="3" id="KW-1185">Reference proteome</keyword>
<dbReference type="Proteomes" id="UP000282106">
    <property type="component" value="Unassembled WGS sequence"/>
</dbReference>
<evidence type="ECO:0000313" key="3">
    <source>
        <dbReference type="Proteomes" id="UP000282106"/>
    </source>
</evidence>
<dbReference type="PANTHER" id="PTHR32063">
    <property type="match status" value="1"/>
</dbReference>
<name>A0A3N0VLR3_9GAMM</name>
<feature type="transmembrane region" description="Helical" evidence="1">
    <location>
        <begin position="534"/>
        <end position="554"/>
    </location>
</feature>
<feature type="transmembrane region" description="Helical" evidence="1">
    <location>
        <begin position="402"/>
        <end position="426"/>
    </location>
</feature>
<feature type="transmembrane region" description="Helical" evidence="1">
    <location>
        <begin position="865"/>
        <end position="885"/>
    </location>
</feature>
<comment type="caution">
    <text evidence="2">The sequence shown here is derived from an EMBL/GenBank/DDBJ whole genome shotgun (WGS) entry which is preliminary data.</text>
</comment>
<dbReference type="GO" id="GO:0042910">
    <property type="term" value="F:xenobiotic transmembrane transporter activity"/>
    <property type="evidence" value="ECO:0007669"/>
    <property type="project" value="TreeGrafter"/>
</dbReference>
<evidence type="ECO:0000256" key="1">
    <source>
        <dbReference type="SAM" id="Phobius"/>
    </source>
</evidence>
<feature type="transmembrane region" description="Helical" evidence="1">
    <location>
        <begin position="349"/>
        <end position="368"/>
    </location>
</feature>
<dbReference type="InterPro" id="IPR027463">
    <property type="entry name" value="AcrB_DN_DC_subdom"/>
</dbReference>
<dbReference type="AlphaFoldDB" id="A0A3N0VLR3"/>
<dbReference type="Pfam" id="PF00873">
    <property type="entry name" value="ACR_tran"/>
    <property type="match status" value="1"/>
</dbReference>
<feature type="transmembrane region" description="Helical" evidence="1">
    <location>
        <begin position="971"/>
        <end position="992"/>
    </location>
</feature>
<feature type="transmembrane region" description="Helical" evidence="1">
    <location>
        <begin position="447"/>
        <end position="467"/>
    </location>
</feature>
<gene>
    <name evidence="2" type="ORF">ED208_03975</name>
</gene>
<proteinExistence type="predicted"/>
<keyword evidence="1" id="KW-0472">Membrane</keyword>
<dbReference type="Gene3D" id="3.30.70.1440">
    <property type="entry name" value="Multidrug efflux transporter AcrB pore domain"/>
    <property type="match status" value="1"/>
</dbReference>
<protein>
    <submittedName>
        <fullName evidence="2">Efflux RND transporter permease subunit</fullName>
    </submittedName>
</protein>
<dbReference type="Gene3D" id="3.30.70.1430">
    <property type="entry name" value="Multidrug efflux transporter AcrB pore domain"/>
    <property type="match status" value="2"/>
</dbReference>
<accession>A0A3N0VLR3</accession>
<keyword evidence="1" id="KW-0812">Transmembrane</keyword>
<dbReference type="SUPFAM" id="SSF82714">
    <property type="entry name" value="Multidrug efflux transporter AcrB TolC docking domain, DN and DC subdomains"/>
    <property type="match status" value="2"/>
</dbReference>
<dbReference type="RefSeq" id="WP_123210544.1">
    <property type="nucleotide sequence ID" value="NZ_RJVO01000001.1"/>
</dbReference>
<feature type="transmembrane region" description="Helical" evidence="1">
    <location>
        <begin position="375"/>
        <end position="396"/>
    </location>
</feature>
<organism evidence="2 3">
    <name type="scientific">Stagnimonas aquatica</name>
    <dbReference type="NCBI Taxonomy" id="2689987"/>
    <lineage>
        <taxon>Bacteria</taxon>
        <taxon>Pseudomonadati</taxon>
        <taxon>Pseudomonadota</taxon>
        <taxon>Gammaproteobacteria</taxon>
        <taxon>Nevskiales</taxon>
        <taxon>Nevskiaceae</taxon>
        <taxon>Stagnimonas</taxon>
    </lineage>
</organism>
<dbReference type="GO" id="GO:0005886">
    <property type="term" value="C:plasma membrane"/>
    <property type="evidence" value="ECO:0007669"/>
    <property type="project" value="TreeGrafter"/>
</dbReference>
<feature type="transmembrane region" description="Helical" evidence="1">
    <location>
        <begin position="479"/>
        <end position="498"/>
    </location>
</feature>
<dbReference type="InterPro" id="IPR001036">
    <property type="entry name" value="Acrflvin-R"/>
</dbReference>
<dbReference type="Gene3D" id="3.30.70.1320">
    <property type="entry name" value="Multidrug efflux transporter AcrB pore domain like"/>
    <property type="match status" value="1"/>
</dbReference>
<sequence length="1047" mass="113106">MRLEKFSIGNPAAVIAAALLVLLFGWIAMARLPIQLLPDTQQPQLFIQVGWREAAPSELEEALIEPIEEAMRGLPGMKEMRANAGRGFGGVALTFGIGTDMTRVMLDVVSRLNTLPSLPPDADEPRVFAGDNWQGANAASMLVRPLPGNPVTDPASVYQKLMEEVVEPRLARVPGVSRVNLEGGRPREVRVSFDPHRLAALGLTPSRLAELVAGARDVSAGFANVGRRQFTVRFTGKEPVSQLGELIVGWSGGGKTTDPLGSQGERPLYLREVADIQIAYQDARAFTYRNGVPGYYITVNRTSESNIVGLLDGIKEAIAELNAGPLAQEKLVMDLSWDASVYVRRAVGFVQESLIIGILLAVGGLWYFLRGPRALLVLAATIPLSLAFAVITLHALERTLNVISLAGLAFSTGIVIDAALIVQGNILRYVQEGKNAWDATLDGAREVIPALFASMLTSVAIFLPVLFMEGLEGQLFKDLAITMSVSHAASLLVAMTVIPAANRWALARGIPADSHGHWWQAMARLAMRATEAPAARAAWIVALVVGATAFTLLMRPKPDYLPVAPTENVWGNFRLPPGGNLATFQREVAPVVIARLQPYYEGQKEPAIKYYNFSAFAGGGQGVVVAYARDPEKTQEVVKLLKEEILAGLPDTAAFANRGSLLSVDGNNAREIRLWLQGPELEGLMAAAKVAEQEIPKAIPDTFPQPYPPLEFSQPELQLKPDEWRISRAGLDRNTVSRSLRAYTGGLWAGEYFDGNERLDIILKGSEWTSPEQLAELPLMTPQAGIQTVGELTRIQTTVGPSELARINGRRTITVGFEPPEDMSLDEAIERIREQVEPKVRAVLPDNAQLSYAGSANDLQEALKAMANNFALALLILFALMAALFRSVWDSLLVMLVIPVSTAGGIAALRLLGLFSFQALDLLTMIGFIILLGLVVNAAILLVDQTRAREHAGMARRDAVQQALETRARPIVLSTLTAVLGMLPLIVMPGLGSAVYRGLAAVVAGGMVIGTLFTWFLMPALLRIGEARKPAARLASTPVSELEAQGR</sequence>
<feature type="transmembrane region" description="Helical" evidence="1">
    <location>
        <begin position="892"/>
        <end position="916"/>
    </location>
</feature>
<feature type="transmembrane region" description="Helical" evidence="1">
    <location>
        <begin position="922"/>
        <end position="943"/>
    </location>
</feature>
<dbReference type="EMBL" id="RJVO01000001">
    <property type="protein sequence ID" value="ROH93689.1"/>
    <property type="molecule type" value="Genomic_DNA"/>
</dbReference>
<dbReference type="PANTHER" id="PTHR32063:SF0">
    <property type="entry name" value="SWARMING MOTILITY PROTEIN SWRC"/>
    <property type="match status" value="1"/>
</dbReference>
<keyword evidence="1" id="KW-1133">Transmembrane helix</keyword>
<dbReference type="PRINTS" id="PR00702">
    <property type="entry name" value="ACRIFLAVINRP"/>
</dbReference>
<feature type="transmembrane region" description="Helical" evidence="1">
    <location>
        <begin position="998"/>
        <end position="1022"/>
    </location>
</feature>
<dbReference type="Gene3D" id="1.20.1640.10">
    <property type="entry name" value="Multidrug efflux transporter AcrB transmembrane domain"/>
    <property type="match status" value="2"/>
</dbReference>
<reference evidence="2 3" key="1">
    <citation type="submission" date="2018-10" db="EMBL/GenBank/DDBJ databases">
        <authorList>
            <person name="Chen W.-M."/>
        </authorList>
    </citation>
    <scope>NUCLEOTIDE SEQUENCE [LARGE SCALE GENOMIC DNA]</scope>
    <source>
        <strain evidence="2 3">THS-13</strain>
    </source>
</reference>
<dbReference type="InParanoid" id="A0A3N0VLR3"/>
<evidence type="ECO:0000313" key="2">
    <source>
        <dbReference type="EMBL" id="ROH93689.1"/>
    </source>
</evidence>